<organism evidence="2 3">
    <name type="scientific">Apiospora saccharicola</name>
    <dbReference type="NCBI Taxonomy" id="335842"/>
    <lineage>
        <taxon>Eukaryota</taxon>
        <taxon>Fungi</taxon>
        <taxon>Dikarya</taxon>
        <taxon>Ascomycota</taxon>
        <taxon>Pezizomycotina</taxon>
        <taxon>Sordariomycetes</taxon>
        <taxon>Xylariomycetidae</taxon>
        <taxon>Amphisphaeriales</taxon>
        <taxon>Apiosporaceae</taxon>
        <taxon>Apiospora</taxon>
    </lineage>
</organism>
<gene>
    <name evidence="2" type="ORF">PG996_009112</name>
</gene>
<evidence type="ECO:0000313" key="3">
    <source>
        <dbReference type="Proteomes" id="UP001446871"/>
    </source>
</evidence>
<comment type="caution">
    <text evidence="2">The sequence shown here is derived from an EMBL/GenBank/DDBJ whole genome shotgun (WGS) entry which is preliminary data.</text>
</comment>
<accession>A0ABR1UKE0</accession>
<dbReference type="EMBL" id="JAQQWM010000006">
    <property type="protein sequence ID" value="KAK8059182.1"/>
    <property type="molecule type" value="Genomic_DNA"/>
</dbReference>
<proteinExistence type="predicted"/>
<evidence type="ECO:0000256" key="1">
    <source>
        <dbReference type="SAM" id="Phobius"/>
    </source>
</evidence>
<protein>
    <submittedName>
        <fullName evidence="2">Uncharacterized protein</fullName>
    </submittedName>
</protein>
<dbReference type="Proteomes" id="UP001446871">
    <property type="component" value="Unassembled WGS sequence"/>
</dbReference>
<evidence type="ECO:0000313" key="2">
    <source>
        <dbReference type="EMBL" id="KAK8059182.1"/>
    </source>
</evidence>
<keyword evidence="1" id="KW-0472">Membrane</keyword>
<reference evidence="2 3" key="1">
    <citation type="submission" date="2023-01" db="EMBL/GenBank/DDBJ databases">
        <title>Analysis of 21 Apiospora genomes using comparative genomics revels a genus with tremendous synthesis potential of carbohydrate active enzymes and secondary metabolites.</title>
        <authorList>
            <person name="Sorensen T."/>
        </authorList>
    </citation>
    <scope>NUCLEOTIDE SEQUENCE [LARGE SCALE GENOMIC DNA]</scope>
    <source>
        <strain evidence="2 3">CBS 83171</strain>
    </source>
</reference>
<sequence>MAQELPNSRDPRTSPYGQILIEKENGSMSVASLNSISASSTEDVIVNTGADHPQSMPGKESNTFDSSKPRTFMDKLGFMSVVTLSVGFTAILSAVAVLCFIWHQDPLHALGVDSEGCQRLPDEPPPAKSVRIRALLNRDNPIISALNSYATDINRTAFRLRHCEHRIAPY</sequence>
<feature type="transmembrane region" description="Helical" evidence="1">
    <location>
        <begin position="76"/>
        <end position="103"/>
    </location>
</feature>
<name>A0ABR1UKE0_9PEZI</name>
<keyword evidence="3" id="KW-1185">Reference proteome</keyword>
<keyword evidence="1" id="KW-0812">Transmembrane</keyword>
<keyword evidence="1" id="KW-1133">Transmembrane helix</keyword>